<proteinExistence type="predicted"/>
<organism evidence="2 3">
    <name type="scientific">Hebeloma cylindrosporum</name>
    <dbReference type="NCBI Taxonomy" id="76867"/>
    <lineage>
        <taxon>Eukaryota</taxon>
        <taxon>Fungi</taxon>
        <taxon>Dikarya</taxon>
        <taxon>Basidiomycota</taxon>
        <taxon>Agaricomycotina</taxon>
        <taxon>Agaricomycetes</taxon>
        <taxon>Agaricomycetidae</taxon>
        <taxon>Agaricales</taxon>
        <taxon>Agaricineae</taxon>
        <taxon>Hymenogastraceae</taxon>
        <taxon>Hebeloma</taxon>
    </lineage>
</organism>
<evidence type="ECO:0000313" key="3">
    <source>
        <dbReference type="Proteomes" id="UP000053424"/>
    </source>
</evidence>
<dbReference type="EMBL" id="KN831780">
    <property type="protein sequence ID" value="KIM41281.1"/>
    <property type="molecule type" value="Genomic_DNA"/>
</dbReference>
<keyword evidence="3" id="KW-1185">Reference proteome</keyword>
<evidence type="ECO:0000313" key="2">
    <source>
        <dbReference type="EMBL" id="KIM41281.1"/>
    </source>
</evidence>
<dbReference type="HOGENOM" id="CLU_066045_1_1_1"/>
<sequence length="346" mass="39297">MGLATRHRRSFSSQQPTRRPAGRRPARKVVTLDPLQFSTMGQQVYDLSGFGSPNLHTPKKAVFRPSCKHGGASLYWRAAFPPGTKGVFYYHLAPGSPPQAGEVRFKKCDSVQQFSSGEDLQADAGQPWALSLLHIVQARIRKGVLDELLVEPGLVDRELVADLQRLLRDCTVEKRLISHATTLCDIDQSFVVDLDTISFIFRLVTRQSLHIVRFCIWRTVSLQQPPFYGRVRARFELGNYRGRISIHLRILDIIKPIERRFEQDLMAEPRAGELLMRGPYGISQMSRGRKSQVRCLKRGAAIISPWEALPLLLFSHSICFTSSSVIEQSPFSFMKIDIYYEAVPER</sequence>
<accession>A0A0C3CCE5</accession>
<name>A0A0C3CCE5_HEBCY</name>
<protein>
    <submittedName>
        <fullName evidence="2">Uncharacterized protein</fullName>
    </submittedName>
</protein>
<reference evidence="3" key="2">
    <citation type="submission" date="2015-01" db="EMBL/GenBank/DDBJ databases">
        <title>Evolutionary Origins and Diversification of the Mycorrhizal Mutualists.</title>
        <authorList>
            <consortium name="DOE Joint Genome Institute"/>
            <consortium name="Mycorrhizal Genomics Consortium"/>
            <person name="Kohler A."/>
            <person name="Kuo A."/>
            <person name="Nagy L.G."/>
            <person name="Floudas D."/>
            <person name="Copeland A."/>
            <person name="Barry K.W."/>
            <person name="Cichocki N."/>
            <person name="Veneault-Fourrey C."/>
            <person name="LaButti K."/>
            <person name="Lindquist E.A."/>
            <person name="Lipzen A."/>
            <person name="Lundell T."/>
            <person name="Morin E."/>
            <person name="Murat C."/>
            <person name="Riley R."/>
            <person name="Ohm R."/>
            <person name="Sun H."/>
            <person name="Tunlid A."/>
            <person name="Henrissat B."/>
            <person name="Grigoriev I.V."/>
            <person name="Hibbett D.S."/>
            <person name="Martin F."/>
        </authorList>
    </citation>
    <scope>NUCLEOTIDE SEQUENCE [LARGE SCALE GENOMIC DNA]</scope>
    <source>
        <strain evidence="3">h7</strain>
    </source>
</reference>
<gene>
    <name evidence="2" type="ORF">M413DRAFT_445319</name>
</gene>
<dbReference type="AlphaFoldDB" id="A0A0C3CCE5"/>
<evidence type="ECO:0000256" key="1">
    <source>
        <dbReference type="SAM" id="MobiDB-lite"/>
    </source>
</evidence>
<feature type="compositionally biased region" description="Basic residues" evidence="1">
    <location>
        <begin position="1"/>
        <end position="10"/>
    </location>
</feature>
<feature type="region of interest" description="Disordered" evidence="1">
    <location>
        <begin position="1"/>
        <end position="26"/>
    </location>
</feature>
<reference evidence="2 3" key="1">
    <citation type="submission" date="2014-04" db="EMBL/GenBank/DDBJ databases">
        <authorList>
            <consortium name="DOE Joint Genome Institute"/>
            <person name="Kuo A."/>
            <person name="Gay G."/>
            <person name="Dore J."/>
            <person name="Kohler A."/>
            <person name="Nagy L.G."/>
            <person name="Floudas D."/>
            <person name="Copeland A."/>
            <person name="Barry K.W."/>
            <person name="Cichocki N."/>
            <person name="Veneault-Fourrey C."/>
            <person name="LaButti K."/>
            <person name="Lindquist E.A."/>
            <person name="Lipzen A."/>
            <person name="Lundell T."/>
            <person name="Morin E."/>
            <person name="Murat C."/>
            <person name="Sun H."/>
            <person name="Tunlid A."/>
            <person name="Henrissat B."/>
            <person name="Grigoriev I.V."/>
            <person name="Hibbett D.S."/>
            <person name="Martin F."/>
            <person name="Nordberg H.P."/>
            <person name="Cantor M.N."/>
            <person name="Hua S.X."/>
        </authorList>
    </citation>
    <scope>NUCLEOTIDE SEQUENCE [LARGE SCALE GENOMIC DNA]</scope>
    <source>
        <strain evidence="3">h7</strain>
    </source>
</reference>
<dbReference type="Proteomes" id="UP000053424">
    <property type="component" value="Unassembled WGS sequence"/>
</dbReference>
<dbReference type="OrthoDB" id="2750929at2759"/>